<keyword evidence="1" id="KW-1133">Transmembrane helix</keyword>
<dbReference type="EMBL" id="JASNJE010000065">
    <property type="protein sequence ID" value="MDK3075917.1"/>
    <property type="molecule type" value="Genomic_DNA"/>
</dbReference>
<name>A0ABT7FL80_9RHOB</name>
<feature type="transmembrane region" description="Helical" evidence="1">
    <location>
        <begin position="95"/>
        <end position="120"/>
    </location>
</feature>
<sequence length="124" mass="13757">MTEQETIQADIAQSLALLRAKLGIRAKTAHQALEKARRLLPGSTYAALKSLADAEPFLGHPRLWRTLDGDALKRAARDVQAHLDAIDAADRRKGWWLGMLGGLSFNLIAMFVLLLIVLVWRGFL</sequence>
<gene>
    <name evidence="2" type="ORF">QO034_22970</name>
</gene>
<evidence type="ECO:0000313" key="2">
    <source>
        <dbReference type="EMBL" id="MDK3075917.1"/>
    </source>
</evidence>
<dbReference type="RefSeq" id="WP_284487826.1">
    <property type="nucleotide sequence ID" value="NZ_JASNJE010000065.1"/>
</dbReference>
<proteinExistence type="predicted"/>
<keyword evidence="3" id="KW-1185">Reference proteome</keyword>
<reference evidence="2 3" key="1">
    <citation type="submission" date="2023-05" db="EMBL/GenBank/DDBJ databases">
        <title>Sedimentitalea sp. nov. JM2-8.</title>
        <authorList>
            <person name="Huang J."/>
        </authorList>
    </citation>
    <scope>NUCLEOTIDE SEQUENCE [LARGE SCALE GENOMIC DNA]</scope>
    <source>
        <strain evidence="2 3">JM2-8</strain>
    </source>
</reference>
<keyword evidence="1" id="KW-0812">Transmembrane</keyword>
<comment type="caution">
    <text evidence="2">The sequence shown here is derived from an EMBL/GenBank/DDBJ whole genome shotgun (WGS) entry which is preliminary data.</text>
</comment>
<evidence type="ECO:0000256" key="1">
    <source>
        <dbReference type="SAM" id="Phobius"/>
    </source>
</evidence>
<organism evidence="2 3">
    <name type="scientific">Sedimentitalea xiamensis</name>
    <dbReference type="NCBI Taxonomy" id="3050037"/>
    <lineage>
        <taxon>Bacteria</taxon>
        <taxon>Pseudomonadati</taxon>
        <taxon>Pseudomonadota</taxon>
        <taxon>Alphaproteobacteria</taxon>
        <taxon>Rhodobacterales</taxon>
        <taxon>Paracoccaceae</taxon>
        <taxon>Sedimentitalea</taxon>
    </lineage>
</organism>
<keyword evidence="1" id="KW-0472">Membrane</keyword>
<dbReference type="Proteomes" id="UP001227126">
    <property type="component" value="Unassembled WGS sequence"/>
</dbReference>
<evidence type="ECO:0000313" key="3">
    <source>
        <dbReference type="Proteomes" id="UP001227126"/>
    </source>
</evidence>
<accession>A0ABT7FL80</accession>
<protein>
    <submittedName>
        <fullName evidence="2">Uncharacterized protein</fullName>
    </submittedName>
</protein>